<dbReference type="SUPFAM" id="SSF52540">
    <property type="entry name" value="P-loop containing nucleoside triphosphate hydrolases"/>
    <property type="match status" value="1"/>
</dbReference>
<sequence>MSAAPPIVMTREQSDICACTHPRILVEANAGAGKTTTAAMKIARLVEQGANPSRILALSYTEPGVQAYLAAFERLGLKPELARAIRVGTLEDFCAARLKWLENWVVERLNRAEQVRPAVLAAIASARESVSGRYAGEFALDGSGEFAVEGLLDEFAQIKGSMQLLRQEEGFRITPDSAGELGRDFTTLAVYHCYESQRCHFVDPAGEPRVKFRYAGDATYDLARILASDDPSFSWERHPLRLKLDAVILDEMHDSNWAMFTVLQALLAVNDGVQFLGVGDRDQVIHARDGADAYFMGPGFAAFIGEPQRLPLTETRRFGAGIAQPLARLAHKPYPSHAALQSRVEIRQAGSAAELIGWINDALTRRPGLRPDSPRSQLALLLRHPSAATELEHGLRRQAIRYQSVGFTSYLERPEVLFVRLLFAAAVRLPDQFRSALLAPAKRAAWEFIGGVVLDADAAQTAQVVEQASEANFAEFVLPALLRQTPHQAASRQVQQAMRLAASDRIEDLPRAIAALDIRQLARRVFVQVEAAEDSERSLQGLVRASQSYASISEFLRSLLAHDYDAHAEKWAGERIILSSIEAAKGLEFEHVIIPDLNRSDFDGERADERNLFYVAASRARQQLTLVHRPGQASSYLRHFVSN</sequence>
<comment type="caution">
    <text evidence="12">The sequence shown here is derived from an EMBL/GenBank/DDBJ whole genome shotgun (WGS) entry which is preliminary data.</text>
</comment>
<keyword evidence="5" id="KW-0413">Isomerase</keyword>
<dbReference type="PROSITE" id="PS51198">
    <property type="entry name" value="UVRD_HELICASE_ATP_BIND"/>
    <property type="match status" value="1"/>
</dbReference>
<dbReference type="InterPro" id="IPR014017">
    <property type="entry name" value="DNA_helicase_UvrD-like_C"/>
</dbReference>
<dbReference type="GO" id="GO:0043138">
    <property type="term" value="F:3'-5' DNA helicase activity"/>
    <property type="evidence" value="ECO:0007669"/>
    <property type="project" value="UniProtKB-EC"/>
</dbReference>
<evidence type="ECO:0000313" key="12">
    <source>
        <dbReference type="EMBL" id="PRD69695.1"/>
    </source>
</evidence>
<dbReference type="EC" id="5.6.2.4" evidence="7"/>
<dbReference type="InterPro" id="IPR000212">
    <property type="entry name" value="DNA_helicase_UvrD/REP"/>
</dbReference>
<name>A0A2S9KH48_9BURK</name>
<comment type="catalytic activity">
    <reaction evidence="9">
        <text>ATP + H2O = ADP + phosphate + H(+)</text>
        <dbReference type="Rhea" id="RHEA:13065"/>
        <dbReference type="ChEBI" id="CHEBI:15377"/>
        <dbReference type="ChEBI" id="CHEBI:15378"/>
        <dbReference type="ChEBI" id="CHEBI:30616"/>
        <dbReference type="ChEBI" id="CHEBI:43474"/>
        <dbReference type="ChEBI" id="CHEBI:456216"/>
        <dbReference type="EC" id="5.6.2.4"/>
    </reaction>
</comment>
<dbReference type="PANTHER" id="PTHR11070">
    <property type="entry name" value="UVRD / RECB / PCRA DNA HELICASE FAMILY MEMBER"/>
    <property type="match status" value="1"/>
</dbReference>
<dbReference type="GO" id="GO:0005524">
    <property type="term" value="F:ATP binding"/>
    <property type="evidence" value="ECO:0007669"/>
    <property type="project" value="UniProtKB-UniRule"/>
</dbReference>
<evidence type="ECO:0000256" key="3">
    <source>
        <dbReference type="ARBA" id="ARBA00022806"/>
    </source>
</evidence>
<dbReference type="InterPro" id="IPR014016">
    <property type="entry name" value="UvrD-like_ATP-bd"/>
</dbReference>
<dbReference type="EMBL" id="PVLR01000012">
    <property type="protein sequence ID" value="PRD69695.1"/>
    <property type="molecule type" value="Genomic_DNA"/>
</dbReference>
<dbReference type="RefSeq" id="WP_105728852.1">
    <property type="nucleotide sequence ID" value="NZ_DAIPCI010000001.1"/>
</dbReference>
<organism evidence="12 13">
    <name type="scientific">Malikia spinosa</name>
    <dbReference type="NCBI Taxonomy" id="86180"/>
    <lineage>
        <taxon>Bacteria</taxon>
        <taxon>Pseudomonadati</taxon>
        <taxon>Pseudomonadota</taxon>
        <taxon>Betaproteobacteria</taxon>
        <taxon>Burkholderiales</taxon>
        <taxon>Comamonadaceae</taxon>
        <taxon>Malikia</taxon>
    </lineage>
</organism>
<feature type="binding site" evidence="10">
    <location>
        <begin position="28"/>
        <end position="35"/>
    </location>
    <ligand>
        <name>ATP</name>
        <dbReference type="ChEBI" id="CHEBI:30616"/>
    </ligand>
</feature>
<evidence type="ECO:0000256" key="4">
    <source>
        <dbReference type="ARBA" id="ARBA00022840"/>
    </source>
</evidence>
<dbReference type="Pfam" id="PF00580">
    <property type="entry name" value="UvrD-helicase"/>
    <property type="match status" value="1"/>
</dbReference>
<dbReference type="Proteomes" id="UP000238326">
    <property type="component" value="Unassembled WGS sequence"/>
</dbReference>
<protein>
    <recommendedName>
        <fullName evidence="7">DNA 3'-5' helicase</fullName>
        <ecNumber evidence="7">5.6.2.4</ecNumber>
    </recommendedName>
    <alternativeName>
        <fullName evidence="8">DNA 3'-5' helicase II</fullName>
    </alternativeName>
</protein>
<dbReference type="PANTHER" id="PTHR11070:SF2">
    <property type="entry name" value="ATP-DEPENDENT DNA HELICASE SRS2"/>
    <property type="match status" value="1"/>
</dbReference>
<dbReference type="Pfam" id="PF13361">
    <property type="entry name" value="UvrD_C"/>
    <property type="match status" value="1"/>
</dbReference>
<evidence type="ECO:0000256" key="2">
    <source>
        <dbReference type="ARBA" id="ARBA00022801"/>
    </source>
</evidence>
<evidence type="ECO:0000259" key="11">
    <source>
        <dbReference type="PROSITE" id="PS51198"/>
    </source>
</evidence>
<feature type="domain" description="UvrD-like helicase ATP-binding" evidence="11">
    <location>
        <begin position="7"/>
        <end position="319"/>
    </location>
</feature>
<evidence type="ECO:0000256" key="8">
    <source>
        <dbReference type="ARBA" id="ARBA00034923"/>
    </source>
</evidence>
<comment type="catalytic activity">
    <reaction evidence="6">
        <text>Couples ATP hydrolysis with the unwinding of duplex DNA by translocating in the 3'-5' direction.</text>
        <dbReference type="EC" id="5.6.2.4"/>
    </reaction>
</comment>
<keyword evidence="13" id="KW-1185">Reference proteome</keyword>
<dbReference type="Gene3D" id="1.10.486.10">
    <property type="entry name" value="PCRA, domain 4"/>
    <property type="match status" value="1"/>
</dbReference>
<evidence type="ECO:0000256" key="6">
    <source>
        <dbReference type="ARBA" id="ARBA00034617"/>
    </source>
</evidence>
<evidence type="ECO:0000256" key="10">
    <source>
        <dbReference type="PROSITE-ProRule" id="PRU00560"/>
    </source>
</evidence>
<evidence type="ECO:0000256" key="1">
    <source>
        <dbReference type="ARBA" id="ARBA00022741"/>
    </source>
</evidence>
<dbReference type="InterPro" id="IPR027417">
    <property type="entry name" value="P-loop_NTPase"/>
</dbReference>
<proteinExistence type="predicted"/>
<dbReference type="GO" id="GO:0000725">
    <property type="term" value="P:recombinational repair"/>
    <property type="evidence" value="ECO:0007669"/>
    <property type="project" value="TreeGrafter"/>
</dbReference>
<dbReference type="AlphaFoldDB" id="A0A2S9KH48"/>
<accession>A0A2S9KH48</accession>
<reference evidence="12 13" key="1">
    <citation type="submission" date="2018-03" db="EMBL/GenBank/DDBJ databases">
        <title>Comparative genomics illustrates the genes involved in a hyperalkaliphilic mechanisms of Serpentinomonas isolated from highly-alkaline calcium-rich serpentinized springs.</title>
        <authorList>
            <person name="Suzuki S."/>
            <person name="Ishii S."/>
            <person name="Walworth N."/>
            <person name="Bird L."/>
            <person name="Kuenen J.G."/>
            <person name="Nealson K.H."/>
        </authorList>
    </citation>
    <scope>NUCLEOTIDE SEQUENCE [LARGE SCALE GENOMIC DNA]</scope>
    <source>
        <strain evidence="12 13">83</strain>
    </source>
</reference>
<evidence type="ECO:0000313" key="13">
    <source>
        <dbReference type="Proteomes" id="UP000238326"/>
    </source>
</evidence>
<dbReference type="GO" id="GO:0016887">
    <property type="term" value="F:ATP hydrolysis activity"/>
    <property type="evidence" value="ECO:0007669"/>
    <property type="project" value="RHEA"/>
</dbReference>
<keyword evidence="1 10" id="KW-0547">Nucleotide-binding</keyword>
<gene>
    <name evidence="12" type="ORF">C6P61_05140</name>
</gene>
<evidence type="ECO:0000256" key="9">
    <source>
        <dbReference type="ARBA" id="ARBA00048988"/>
    </source>
</evidence>
<dbReference type="Gene3D" id="3.40.50.300">
    <property type="entry name" value="P-loop containing nucleotide triphosphate hydrolases"/>
    <property type="match status" value="2"/>
</dbReference>
<keyword evidence="2 10" id="KW-0378">Hydrolase</keyword>
<keyword evidence="3 10" id="KW-0347">Helicase</keyword>
<evidence type="ECO:0000256" key="5">
    <source>
        <dbReference type="ARBA" id="ARBA00023235"/>
    </source>
</evidence>
<evidence type="ECO:0000256" key="7">
    <source>
        <dbReference type="ARBA" id="ARBA00034808"/>
    </source>
</evidence>
<dbReference type="OrthoDB" id="9792687at2"/>
<keyword evidence="4 10" id="KW-0067">ATP-binding</keyword>
<dbReference type="GO" id="GO:0003677">
    <property type="term" value="F:DNA binding"/>
    <property type="evidence" value="ECO:0007669"/>
    <property type="project" value="InterPro"/>
</dbReference>